<evidence type="ECO:0000313" key="3">
    <source>
        <dbReference type="Proteomes" id="UP000297703"/>
    </source>
</evidence>
<name>A0A4D9EQV0_9SAUR</name>
<dbReference type="AlphaFoldDB" id="A0A4D9EQV0"/>
<keyword evidence="1" id="KW-0732">Signal</keyword>
<evidence type="ECO:0000256" key="1">
    <source>
        <dbReference type="SAM" id="SignalP"/>
    </source>
</evidence>
<dbReference type="Proteomes" id="UP000297703">
    <property type="component" value="Unassembled WGS sequence"/>
</dbReference>
<comment type="caution">
    <text evidence="2">The sequence shown here is derived from an EMBL/GenBank/DDBJ whole genome shotgun (WGS) entry which is preliminary data.</text>
</comment>
<proteinExistence type="predicted"/>
<gene>
    <name evidence="2" type="ORF">DR999_PMT03768</name>
</gene>
<reference evidence="2 3" key="2">
    <citation type="submission" date="2019-04" db="EMBL/GenBank/DDBJ databases">
        <title>The genome sequence of big-headed turtle.</title>
        <authorList>
            <person name="Gong S."/>
        </authorList>
    </citation>
    <scope>NUCLEOTIDE SEQUENCE [LARGE SCALE GENOMIC DNA]</scope>
    <source>
        <strain evidence="2">DO16091913</strain>
        <tissue evidence="2">Muscle</tissue>
    </source>
</reference>
<organism evidence="2 3">
    <name type="scientific">Platysternon megacephalum</name>
    <name type="common">big-headed turtle</name>
    <dbReference type="NCBI Taxonomy" id="55544"/>
    <lineage>
        <taxon>Eukaryota</taxon>
        <taxon>Metazoa</taxon>
        <taxon>Chordata</taxon>
        <taxon>Craniata</taxon>
        <taxon>Vertebrata</taxon>
        <taxon>Euteleostomi</taxon>
        <taxon>Archelosauria</taxon>
        <taxon>Testudinata</taxon>
        <taxon>Testudines</taxon>
        <taxon>Cryptodira</taxon>
        <taxon>Durocryptodira</taxon>
        <taxon>Testudinoidea</taxon>
        <taxon>Platysternidae</taxon>
        <taxon>Platysternon</taxon>
    </lineage>
</organism>
<reference evidence="2 3" key="1">
    <citation type="submission" date="2019-04" db="EMBL/GenBank/DDBJ databases">
        <title>Draft genome of the big-headed turtle Platysternon megacephalum.</title>
        <authorList>
            <person name="Gong S."/>
        </authorList>
    </citation>
    <scope>NUCLEOTIDE SEQUENCE [LARGE SCALE GENOMIC DNA]</scope>
    <source>
        <strain evidence="2">DO16091913</strain>
        <tissue evidence="2">Muscle</tissue>
    </source>
</reference>
<evidence type="ECO:0000313" key="2">
    <source>
        <dbReference type="EMBL" id="TFK12939.1"/>
    </source>
</evidence>
<accession>A0A4D9EQV0</accession>
<feature type="signal peptide" evidence="1">
    <location>
        <begin position="1"/>
        <end position="17"/>
    </location>
</feature>
<sequence>MPLKLLVIMAMPGSTAALGSVPAPDGAQTNCCIQLECSMWGPAARLYVVNGTIRASGCFRRVYDECSFYISDSKVKTSCNLHCYRKQKELVLYEAKSDHLL</sequence>
<feature type="chain" id="PRO_5020038413" evidence="1">
    <location>
        <begin position="18"/>
        <end position="101"/>
    </location>
</feature>
<keyword evidence="3" id="KW-1185">Reference proteome</keyword>
<dbReference type="EMBL" id="QXTE01000018">
    <property type="protein sequence ID" value="TFK12939.1"/>
    <property type="molecule type" value="Genomic_DNA"/>
</dbReference>
<protein>
    <submittedName>
        <fullName evidence="2">Zinc finger C2HC domain-containing protein 1C</fullName>
    </submittedName>
</protein>